<reference evidence="1 2" key="1">
    <citation type="journal article" date="2024" name="Science">
        <title>Giant polyketide synthase enzymes in the biosynthesis of giant marine polyether toxins.</title>
        <authorList>
            <person name="Fallon T.R."/>
            <person name="Shende V.V."/>
            <person name="Wierzbicki I.H."/>
            <person name="Pendleton A.L."/>
            <person name="Watervoot N.F."/>
            <person name="Auber R.P."/>
            <person name="Gonzalez D.J."/>
            <person name="Wisecaver J.H."/>
            <person name="Moore B.S."/>
        </authorList>
    </citation>
    <scope>NUCLEOTIDE SEQUENCE [LARGE SCALE GENOMIC DNA]</scope>
    <source>
        <strain evidence="1 2">12B1</strain>
    </source>
</reference>
<evidence type="ECO:0000313" key="1">
    <source>
        <dbReference type="EMBL" id="KAL1499026.1"/>
    </source>
</evidence>
<gene>
    <name evidence="1" type="ORF">AB1Y20_013542</name>
</gene>
<sequence>MSSVAPCRVQSTPPAVCKALTRRMGKPVSGVWLPEGGRSLTFARSRWNRAALSDMQLPTFDLLHESIPGNVRCDAKGTLHELKGESLPGPQGQRRVQRGILYDPEASNFDIRRWTVWSKDAPNNTKGYVDAREFRAQVASSKEGEPSIVSLMYPPTDSSTFRRAMRDATRACVMISGVVGENRKSDCGLGSMHGSGLHLWRDGFAGPHVQQHLLARKRKRGTSQDLASARQLARKVLTVREGKPDGVEQYNDVVPVTQVSEGLANPAHLDVMEAGRSHAIWLRTKFLLPDPREWYMLFPDVGLAIKLCHGACVSWDGREVRHGISVARGVTNGDTLYSYYFGIHALVSGAVERLRQFEAAVECRSACGSSYPEFEVGMDVWVLLRNGSVPPQVREGRVLSVTDMLHVAFYGGEDVREPGRFRLDDANVVVADLL</sequence>
<dbReference type="EMBL" id="JBGBPQ010000026">
    <property type="protein sequence ID" value="KAL1499026.1"/>
    <property type="molecule type" value="Genomic_DNA"/>
</dbReference>
<dbReference type="Proteomes" id="UP001515480">
    <property type="component" value="Unassembled WGS sequence"/>
</dbReference>
<evidence type="ECO:0000313" key="2">
    <source>
        <dbReference type="Proteomes" id="UP001515480"/>
    </source>
</evidence>
<proteinExistence type="predicted"/>
<organism evidence="1 2">
    <name type="scientific">Prymnesium parvum</name>
    <name type="common">Toxic golden alga</name>
    <dbReference type="NCBI Taxonomy" id="97485"/>
    <lineage>
        <taxon>Eukaryota</taxon>
        <taxon>Haptista</taxon>
        <taxon>Haptophyta</taxon>
        <taxon>Prymnesiophyceae</taxon>
        <taxon>Prymnesiales</taxon>
        <taxon>Prymnesiaceae</taxon>
        <taxon>Prymnesium</taxon>
    </lineage>
</organism>
<dbReference type="AlphaFoldDB" id="A0AB34IHM4"/>
<accession>A0AB34IHM4</accession>
<name>A0AB34IHM4_PRYPA</name>
<keyword evidence="2" id="KW-1185">Reference proteome</keyword>
<comment type="caution">
    <text evidence="1">The sequence shown here is derived from an EMBL/GenBank/DDBJ whole genome shotgun (WGS) entry which is preliminary data.</text>
</comment>
<protein>
    <submittedName>
        <fullName evidence="1">Uncharacterized protein</fullName>
    </submittedName>
</protein>